<dbReference type="PANTHER" id="PTHR33112">
    <property type="entry name" value="DOMAIN PROTEIN, PUTATIVE-RELATED"/>
    <property type="match status" value="1"/>
</dbReference>
<dbReference type="GeneID" id="19459276"/>
<dbReference type="InterPro" id="IPR010730">
    <property type="entry name" value="HET"/>
</dbReference>
<evidence type="ECO:0000313" key="3">
    <source>
        <dbReference type="Proteomes" id="UP000016922"/>
    </source>
</evidence>
<dbReference type="PANTHER" id="PTHR33112:SF15">
    <property type="entry name" value="HETEROKARYON INCOMPATIBILITY DOMAIN-CONTAINING PROTEIN"/>
    <property type="match status" value="1"/>
</dbReference>
<feature type="domain" description="Heterokaryon incompatibility" evidence="1">
    <location>
        <begin position="205"/>
        <end position="348"/>
    </location>
</feature>
<protein>
    <recommendedName>
        <fullName evidence="1">Heterokaryon incompatibility domain-containing protein</fullName>
    </recommendedName>
</protein>
<dbReference type="AlphaFoldDB" id="S3DRF7"/>
<reference evidence="2 3" key="1">
    <citation type="journal article" date="2013" name="BMC Genomics">
        <title>Genomics-driven discovery of the pneumocandin biosynthetic gene cluster in the fungus Glarea lozoyensis.</title>
        <authorList>
            <person name="Chen L."/>
            <person name="Yue Q."/>
            <person name="Zhang X."/>
            <person name="Xiang M."/>
            <person name="Wang C."/>
            <person name="Li S."/>
            <person name="Che Y."/>
            <person name="Ortiz-Lopez F.J."/>
            <person name="Bills G.F."/>
            <person name="Liu X."/>
            <person name="An Z."/>
        </authorList>
    </citation>
    <scope>NUCLEOTIDE SEQUENCE [LARGE SCALE GENOMIC DNA]</scope>
    <source>
        <strain evidence="3">ATCC 20868 / MF5171</strain>
    </source>
</reference>
<dbReference type="KEGG" id="glz:GLAREA_00216"/>
<evidence type="ECO:0000313" key="2">
    <source>
        <dbReference type="EMBL" id="EPE29058.1"/>
    </source>
</evidence>
<sequence>MAVDHAEVGTDDLLLPKIEFSSLCGQCTGLTAWIDEQYRIRILYPYLPPPVERYVLRNSPSPTCTLCQYITYKQLVTSSMDGLPSTMVWQADDNVEVTFYTQFENAIRLELRTMRTVDKEIRQLMVLLLAREEQKSHVSKHDHPNDTILSSAWNSATAWLEVCSRSHGCRTPGAIDLPTRLIYVGQSNEPPRLLEASHIDPASQYCTLSHCWGKIPMLKLEKANYKDFMQEIPWYKLTKTFQHAILATRNFGFKYIWIDSLCIIQNDESDWSTESSRMASVYKNTSLNLAATAGSDGNSGLFFEQDRRDLWVPSLHLPKSSKTLYLHGNFFEPVSKSTLLSRGWIVQERWLSPRTLHFTKDKLRWECGHGLASETSPEIRPRYIPVEIKDYSVHKDRNVGHNLWSRIVQTYSSCYLSEERDRLVALSGIAREMYRKTQDGYLAGLWKSSLPTDLVWRSLHVTQEPTRTKRYRAPSWSWASVIGPVSLDEAWERGLKPCVLLNESGITPLADGDIFGQVSNGYLRLQGHHLITPEVLYEPRRAPNVQVVVNSGLAVKIELHFDQPPFHHRENIILMIAYTVYPRYLTWSKGAKTLRGLVLEEEGVQGCYRRVGMFEIPGTWKGGGRTGRGLTLQQFLDLPGKHDEEEYHSISVGADGKKTHVVTLI</sequence>
<dbReference type="STRING" id="1116229.S3DRF7"/>
<dbReference type="HOGENOM" id="CLU_002639_3_0_1"/>
<proteinExistence type="predicted"/>
<dbReference type="Pfam" id="PF06985">
    <property type="entry name" value="HET"/>
    <property type="match status" value="1"/>
</dbReference>
<gene>
    <name evidence="2" type="ORF">GLAREA_00216</name>
</gene>
<keyword evidence="3" id="KW-1185">Reference proteome</keyword>
<evidence type="ECO:0000259" key="1">
    <source>
        <dbReference type="Pfam" id="PF06985"/>
    </source>
</evidence>
<name>S3DRF7_GLAL2</name>
<dbReference type="OrthoDB" id="5125733at2759"/>
<accession>S3DRF7</accession>
<dbReference type="Proteomes" id="UP000016922">
    <property type="component" value="Unassembled WGS sequence"/>
</dbReference>
<dbReference type="RefSeq" id="XP_008083167.1">
    <property type="nucleotide sequence ID" value="XM_008084976.1"/>
</dbReference>
<dbReference type="EMBL" id="KE145367">
    <property type="protein sequence ID" value="EPE29058.1"/>
    <property type="molecule type" value="Genomic_DNA"/>
</dbReference>
<organism evidence="2 3">
    <name type="scientific">Glarea lozoyensis (strain ATCC 20868 / MF5171)</name>
    <dbReference type="NCBI Taxonomy" id="1116229"/>
    <lineage>
        <taxon>Eukaryota</taxon>
        <taxon>Fungi</taxon>
        <taxon>Dikarya</taxon>
        <taxon>Ascomycota</taxon>
        <taxon>Pezizomycotina</taxon>
        <taxon>Leotiomycetes</taxon>
        <taxon>Helotiales</taxon>
        <taxon>Helotiaceae</taxon>
        <taxon>Glarea</taxon>
    </lineage>
</organism>